<evidence type="ECO:0000313" key="3">
    <source>
        <dbReference type="Proteomes" id="UP000219452"/>
    </source>
</evidence>
<keyword evidence="3" id="KW-1185">Reference proteome</keyword>
<feature type="domain" description="Methyltransferase type 11" evidence="1">
    <location>
        <begin position="35"/>
        <end position="79"/>
    </location>
</feature>
<dbReference type="InterPro" id="IPR013216">
    <property type="entry name" value="Methyltransf_11"/>
</dbReference>
<dbReference type="InterPro" id="IPR029063">
    <property type="entry name" value="SAM-dependent_MTases_sf"/>
</dbReference>
<dbReference type="EMBL" id="OCNH01000001">
    <property type="protein sequence ID" value="SOD81198.1"/>
    <property type="molecule type" value="Genomic_DNA"/>
</dbReference>
<dbReference type="GO" id="GO:0008757">
    <property type="term" value="F:S-adenosylmethionine-dependent methyltransferase activity"/>
    <property type="evidence" value="ECO:0007669"/>
    <property type="project" value="InterPro"/>
</dbReference>
<reference evidence="3" key="1">
    <citation type="submission" date="2017-09" db="EMBL/GenBank/DDBJ databases">
        <authorList>
            <person name="Varghese N."/>
            <person name="Submissions S."/>
        </authorList>
    </citation>
    <scope>NUCLEOTIDE SEQUENCE [LARGE SCALE GENOMIC DNA]</scope>
    <source>
        <strain evidence="3">DSM 29961</strain>
    </source>
</reference>
<protein>
    <submittedName>
        <fullName evidence="2">Methyltransferase domain-containing protein</fullName>
    </submittedName>
</protein>
<evidence type="ECO:0000259" key="1">
    <source>
        <dbReference type="Pfam" id="PF08241"/>
    </source>
</evidence>
<gene>
    <name evidence="2" type="ORF">SAMN06269250_1707</name>
</gene>
<dbReference type="Pfam" id="PF08241">
    <property type="entry name" value="Methyltransf_11"/>
    <property type="match status" value="1"/>
</dbReference>
<dbReference type="OrthoDB" id="64188at2"/>
<accession>A0A286FD90</accession>
<keyword evidence="2" id="KW-0808">Transferase</keyword>
<name>A0A286FD90_9BACT</name>
<sequence>MKTYLNLGCGYRYQTGWTNVDYVSTGDGVLAHNLLQGIPFSENSFEVVYHSHILEHFSKADGKQFIQECYRVLKPNGTIRIAVPDLEQIVREYTKNLEKALEGDAKAPQDYEWIMLELYDQVVRSKSGGEMADYIFQPEIPNEDYVFARLGEEARNLRKGNLASLNQPKKEPSTPKDKRSMFRKVLSKLKNNLRQVLFQSEIKFYQENLHYITLGKFRLGGEIHQWMYDSYSLSKLLTEIGFKEVKIQTAFESQIPNWNSYELETKEGIIFKPDSLFIEAKK</sequence>
<dbReference type="AlphaFoldDB" id="A0A286FD90"/>
<dbReference type="RefSeq" id="WP_097125317.1">
    <property type="nucleotide sequence ID" value="NZ_OCNH01000001.1"/>
</dbReference>
<dbReference type="Gene3D" id="3.40.50.150">
    <property type="entry name" value="Vaccinia Virus protein VP39"/>
    <property type="match status" value="1"/>
</dbReference>
<evidence type="ECO:0000313" key="2">
    <source>
        <dbReference type="EMBL" id="SOD81198.1"/>
    </source>
</evidence>
<organism evidence="2 3">
    <name type="scientific">Spirosoma fluviale</name>
    <dbReference type="NCBI Taxonomy" id="1597977"/>
    <lineage>
        <taxon>Bacteria</taxon>
        <taxon>Pseudomonadati</taxon>
        <taxon>Bacteroidota</taxon>
        <taxon>Cytophagia</taxon>
        <taxon>Cytophagales</taxon>
        <taxon>Cytophagaceae</taxon>
        <taxon>Spirosoma</taxon>
    </lineage>
</organism>
<dbReference type="SUPFAM" id="SSF53335">
    <property type="entry name" value="S-adenosyl-L-methionine-dependent methyltransferases"/>
    <property type="match status" value="1"/>
</dbReference>
<keyword evidence="2" id="KW-0489">Methyltransferase</keyword>
<proteinExistence type="predicted"/>
<dbReference type="GO" id="GO:0032259">
    <property type="term" value="P:methylation"/>
    <property type="evidence" value="ECO:0007669"/>
    <property type="project" value="UniProtKB-KW"/>
</dbReference>
<dbReference type="Proteomes" id="UP000219452">
    <property type="component" value="Unassembled WGS sequence"/>
</dbReference>